<name>A0A835H017_9MAGN</name>
<gene>
    <name evidence="1" type="ORF">IFM89_037246</name>
</gene>
<proteinExistence type="predicted"/>
<feature type="non-terminal residue" evidence="1">
    <location>
        <position position="45"/>
    </location>
</feature>
<sequence length="45" mass="5248">MHVAEHIMLRLHGKMNITEDPELPDLVRVYVLEPRTAGESSRRLH</sequence>
<reference evidence="1 2" key="1">
    <citation type="submission" date="2020-10" db="EMBL/GenBank/DDBJ databases">
        <title>The Coptis chinensis genome and diversification of protoberbering-type alkaloids.</title>
        <authorList>
            <person name="Wang B."/>
            <person name="Shu S."/>
            <person name="Song C."/>
            <person name="Liu Y."/>
        </authorList>
    </citation>
    <scope>NUCLEOTIDE SEQUENCE [LARGE SCALE GENOMIC DNA]</scope>
    <source>
        <strain evidence="1">HL-2020</strain>
        <tissue evidence="1">Leaf</tissue>
    </source>
</reference>
<evidence type="ECO:0000313" key="2">
    <source>
        <dbReference type="Proteomes" id="UP000631114"/>
    </source>
</evidence>
<organism evidence="1 2">
    <name type="scientific">Coptis chinensis</name>
    <dbReference type="NCBI Taxonomy" id="261450"/>
    <lineage>
        <taxon>Eukaryota</taxon>
        <taxon>Viridiplantae</taxon>
        <taxon>Streptophyta</taxon>
        <taxon>Embryophyta</taxon>
        <taxon>Tracheophyta</taxon>
        <taxon>Spermatophyta</taxon>
        <taxon>Magnoliopsida</taxon>
        <taxon>Ranunculales</taxon>
        <taxon>Ranunculaceae</taxon>
        <taxon>Coptidoideae</taxon>
        <taxon>Coptis</taxon>
    </lineage>
</organism>
<keyword evidence="2" id="KW-1185">Reference proteome</keyword>
<dbReference type="EMBL" id="JADFTS010000009">
    <property type="protein sequence ID" value="KAF9590731.1"/>
    <property type="molecule type" value="Genomic_DNA"/>
</dbReference>
<dbReference type="AlphaFoldDB" id="A0A835H017"/>
<evidence type="ECO:0000313" key="1">
    <source>
        <dbReference type="EMBL" id="KAF9590731.1"/>
    </source>
</evidence>
<accession>A0A835H017</accession>
<comment type="caution">
    <text evidence="1">The sequence shown here is derived from an EMBL/GenBank/DDBJ whole genome shotgun (WGS) entry which is preliminary data.</text>
</comment>
<protein>
    <submittedName>
        <fullName evidence="1">Uncharacterized protein</fullName>
    </submittedName>
</protein>
<dbReference type="Proteomes" id="UP000631114">
    <property type="component" value="Unassembled WGS sequence"/>
</dbReference>